<dbReference type="STRING" id="402676.B6K4U1"/>
<feature type="compositionally biased region" description="Acidic residues" evidence="8">
    <location>
        <begin position="331"/>
        <end position="342"/>
    </location>
</feature>
<feature type="compositionally biased region" description="Polar residues" evidence="8">
    <location>
        <begin position="7"/>
        <end position="17"/>
    </location>
</feature>
<dbReference type="GO" id="GO:0030692">
    <property type="term" value="C:Noc4p-Nop14p complex"/>
    <property type="evidence" value="ECO:0000318"/>
    <property type="project" value="GO_Central"/>
</dbReference>
<comment type="function">
    <text evidence="6">Involved in nucleolar processing of pre-18S ribosomal RNA. Has a role in the nuclear export of 40S pre-ribosomal subunit to the cytoplasm.</text>
</comment>
<organism evidence="9 11">
    <name type="scientific">Schizosaccharomyces japonicus (strain yFS275 / FY16936)</name>
    <name type="common">Fission yeast</name>
    <dbReference type="NCBI Taxonomy" id="402676"/>
    <lineage>
        <taxon>Eukaryota</taxon>
        <taxon>Fungi</taxon>
        <taxon>Dikarya</taxon>
        <taxon>Ascomycota</taxon>
        <taxon>Taphrinomycotina</taxon>
        <taxon>Schizosaccharomycetes</taxon>
        <taxon>Schizosaccharomycetales</taxon>
        <taxon>Schizosaccharomycetaceae</taxon>
        <taxon>Schizosaccharomyces</taxon>
    </lineage>
</organism>
<feature type="compositionally biased region" description="Basic and acidic residues" evidence="8">
    <location>
        <begin position="36"/>
        <end position="45"/>
    </location>
</feature>
<keyword evidence="4" id="KW-0698">rRNA processing</keyword>
<feature type="region of interest" description="Disordered" evidence="8">
    <location>
        <begin position="185"/>
        <end position="239"/>
    </location>
</feature>
<evidence type="ECO:0000313" key="11">
    <source>
        <dbReference type="Proteomes" id="UP000001744"/>
    </source>
</evidence>
<reference evidence="9 11" key="1">
    <citation type="journal article" date="2011" name="Science">
        <title>Comparative functional genomics of the fission yeasts.</title>
        <authorList>
            <person name="Rhind N."/>
            <person name="Chen Z."/>
            <person name="Yassour M."/>
            <person name="Thompson D.A."/>
            <person name="Haas B.J."/>
            <person name="Habib N."/>
            <person name="Wapinski I."/>
            <person name="Roy S."/>
            <person name="Lin M.F."/>
            <person name="Heiman D.I."/>
            <person name="Young S.K."/>
            <person name="Furuya K."/>
            <person name="Guo Y."/>
            <person name="Pidoux A."/>
            <person name="Chen H.M."/>
            <person name="Robbertse B."/>
            <person name="Goldberg J.M."/>
            <person name="Aoki K."/>
            <person name="Bayne E.H."/>
            <person name="Berlin A.M."/>
            <person name="Desjardins C.A."/>
            <person name="Dobbs E."/>
            <person name="Dukaj L."/>
            <person name="Fan L."/>
            <person name="FitzGerald M.G."/>
            <person name="French C."/>
            <person name="Gujja S."/>
            <person name="Hansen K."/>
            <person name="Keifenheim D."/>
            <person name="Levin J.Z."/>
            <person name="Mosher R.A."/>
            <person name="Mueller C.A."/>
            <person name="Pfiffner J."/>
            <person name="Priest M."/>
            <person name="Russ C."/>
            <person name="Smialowska A."/>
            <person name="Swoboda P."/>
            <person name="Sykes S.M."/>
            <person name="Vaughn M."/>
            <person name="Vengrova S."/>
            <person name="Yoder R."/>
            <person name="Zeng Q."/>
            <person name="Allshire R."/>
            <person name="Baulcombe D."/>
            <person name="Birren B.W."/>
            <person name="Brown W."/>
            <person name="Ekwall K."/>
            <person name="Kellis M."/>
            <person name="Leatherwood J."/>
            <person name="Levin H."/>
            <person name="Margalit H."/>
            <person name="Martienssen R."/>
            <person name="Nieduszynski C.A."/>
            <person name="Spatafora J.W."/>
            <person name="Friedman N."/>
            <person name="Dalgaard J.Z."/>
            <person name="Baumann P."/>
            <person name="Niki H."/>
            <person name="Regev A."/>
            <person name="Nusbaum C."/>
        </authorList>
    </citation>
    <scope>NUCLEOTIDE SEQUENCE [LARGE SCALE GENOMIC DNA]</scope>
    <source>
        <strain evidence="11">yFS275 / FY16936</strain>
    </source>
</reference>
<keyword evidence="11" id="KW-1185">Reference proteome</keyword>
<sequence>MAGKGSQLKNLKQSIRQTGVFDARKGKKHVRQRGSMSREERASKLDKIHSDFNRFDRQYTRQKFEIINKKTKGTEGRPGISRGVGEEIRKRTIGEKLKRKNRTGAIVDRRFGENNPLLTPEEKMLQRFSLEQKRQLASSELTLADEEVLTHGSRPLSELETLDDHARSDDDMDMDGEIVRRAHFGGFDEDEEEDEGGERKKTKHEVMQEIIAKSKRYKAERQAEKEQLEEEREKLDEEMDDIQSLLSNYARETRKSAGKEVKLEPTKEDVRYDAFVREMVFDRRARPSERTKTEEEIAQAEADRLRELEEQRLQRMHNAKAGYADGREGDSLEDDYVPDETDNVFGFGEGLTAKEDDEESFTGFQSGSESEESADDEVDDEATHKKSSKGKTVRFALDEKPSRKNGGKKELAYTYECPLTHAHFLDMLDGLNVEDHDTVITRIRTLHHMKLHPENKGRLEKFAIVLVKHILYLSTQQSIPFGVINQVAQHLMRMAETYSLAIANTFRAVLTGMQKRLADSYADSEVTFPANYDLVFLNTIPSIFPTSDLKHPVVSPAMLIMAESISQSKCQTLADWTRKMFLVNLFVKYQRISKRYVPETLNAIAQLLVVLSPVALEKAPGAFPLTAQIWSSGQKHEFGIQDISLDAPTKISLNDLGTMEALELQSSLLLVVLNLVKGTADLFNGQAAYLEMFEPILSLLGIYTENEKLLHPELAAHLHTVHDHVSKLVEKARELRKPLQLQQHRPIAISAQLPKFEERYTVEKHDMDAERNELNKLRAQHRDARRGAIRTLRRDAQFVARERSKEQREKTKAYNEKMRKLENRLQHFDSAV</sequence>
<dbReference type="InterPro" id="IPR007276">
    <property type="entry name" value="Nop14"/>
</dbReference>
<dbReference type="OrthoDB" id="441771at2759"/>
<feature type="region of interest" description="Disordered" evidence="8">
    <location>
        <begin position="283"/>
        <end position="392"/>
    </location>
</feature>
<evidence type="ECO:0000256" key="8">
    <source>
        <dbReference type="SAM" id="MobiDB-lite"/>
    </source>
</evidence>
<dbReference type="AlphaFoldDB" id="B6K4U1"/>
<dbReference type="HOGENOM" id="CLU_008874_0_0_1"/>
<dbReference type="GO" id="GO:0030490">
    <property type="term" value="P:maturation of SSU-rRNA"/>
    <property type="evidence" value="ECO:0000318"/>
    <property type="project" value="GO_Central"/>
</dbReference>
<evidence type="ECO:0000256" key="4">
    <source>
        <dbReference type="ARBA" id="ARBA00022552"/>
    </source>
</evidence>
<evidence type="ECO:0000313" key="9">
    <source>
        <dbReference type="EMBL" id="EEB08498.1"/>
    </source>
</evidence>
<feature type="compositionally biased region" description="Acidic residues" evidence="8">
    <location>
        <begin position="369"/>
        <end position="380"/>
    </location>
</feature>
<keyword evidence="3" id="KW-0690">Ribosome biogenesis</keyword>
<dbReference type="PANTHER" id="PTHR23183:SF0">
    <property type="entry name" value="NUCLEOLAR PROTEIN 14"/>
    <property type="match status" value="1"/>
</dbReference>
<protein>
    <submittedName>
        <fullName evidence="9">U3 snoRNP protein Nop14</fullName>
    </submittedName>
</protein>
<feature type="compositionally biased region" description="Basic and acidic residues" evidence="8">
    <location>
        <begin position="217"/>
        <end position="235"/>
    </location>
</feature>
<evidence type="ECO:0000256" key="1">
    <source>
        <dbReference type="ARBA" id="ARBA00004604"/>
    </source>
</evidence>
<evidence type="ECO:0000256" key="5">
    <source>
        <dbReference type="ARBA" id="ARBA00023242"/>
    </source>
</evidence>
<evidence type="ECO:0000256" key="7">
    <source>
        <dbReference type="SAM" id="Coils"/>
    </source>
</evidence>
<name>B6K4U1_SCHJY</name>
<dbReference type="VEuPathDB" id="FungiDB:SJAG_03654"/>
<dbReference type="OMA" id="KSCWPSL"/>
<dbReference type="EMBL" id="KE651167">
    <property type="protein sequence ID" value="EEB08498.1"/>
    <property type="molecule type" value="Genomic_DNA"/>
</dbReference>
<dbReference type="eggNOG" id="KOG2147">
    <property type="taxonomic scope" value="Eukaryota"/>
</dbReference>
<dbReference type="Pfam" id="PF04147">
    <property type="entry name" value="Nop14"/>
    <property type="match status" value="1"/>
</dbReference>
<accession>B6K4U1</accession>
<proteinExistence type="inferred from homology"/>
<dbReference type="JaponicusDB" id="SJAG_03654">
    <property type="gene designation" value="nop14"/>
</dbReference>
<gene>
    <name evidence="10" type="primary">nop14</name>
    <name evidence="9" type="ORF">SJAG_03654</name>
</gene>
<evidence type="ECO:0000313" key="10">
    <source>
        <dbReference type="JaponicusDB" id="SJAG_03654"/>
    </source>
</evidence>
<feature type="compositionally biased region" description="Acidic residues" evidence="8">
    <location>
        <begin position="187"/>
        <end position="196"/>
    </location>
</feature>
<evidence type="ECO:0000256" key="3">
    <source>
        <dbReference type="ARBA" id="ARBA00022517"/>
    </source>
</evidence>
<dbReference type="PANTHER" id="PTHR23183">
    <property type="entry name" value="NOP14"/>
    <property type="match status" value="1"/>
</dbReference>
<keyword evidence="5" id="KW-0539">Nucleus</keyword>
<dbReference type="GeneID" id="7051361"/>
<evidence type="ECO:0000256" key="2">
    <source>
        <dbReference type="ARBA" id="ARBA00007466"/>
    </source>
</evidence>
<feature type="coiled-coil region" evidence="7">
    <location>
        <begin position="760"/>
        <end position="831"/>
    </location>
</feature>
<evidence type="ECO:0000256" key="6">
    <source>
        <dbReference type="ARBA" id="ARBA00024695"/>
    </source>
</evidence>
<feature type="region of interest" description="Disordered" evidence="8">
    <location>
        <begin position="1"/>
        <end position="45"/>
    </location>
</feature>
<comment type="subcellular location">
    <subcellularLocation>
        <location evidence="1">Nucleus</location>
        <location evidence="1">Nucleolus</location>
    </subcellularLocation>
</comment>
<dbReference type="RefSeq" id="XP_002174791.1">
    <property type="nucleotide sequence ID" value="XM_002174755.2"/>
</dbReference>
<dbReference type="GO" id="GO:0032040">
    <property type="term" value="C:small-subunit processome"/>
    <property type="evidence" value="ECO:0000318"/>
    <property type="project" value="GO_Central"/>
</dbReference>
<dbReference type="Proteomes" id="UP000001744">
    <property type="component" value="Unassembled WGS sequence"/>
</dbReference>
<keyword evidence="7" id="KW-0175">Coiled coil</keyword>
<comment type="similarity">
    <text evidence="2">Belongs to the NOP14 family.</text>
</comment>
<dbReference type="GO" id="GO:0005730">
    <property type="term" value="C:nucleolus"/>
    <property type="evidence" value="ECO:0000318"/>
    <property type="project" value="GO_Central"/>
</dbReference>
<feature type="compositionally biased region" description="Basic and acidic residues" evidence="8">
    <location>
        <begin position="283"/>
        <end position="313"/>
    </location>
</feature>